<sequence length="364" mass="39070">MKFPAEPPKILLTGATGYIGGTILSTLLSPPSLPTPFPITCLLRGPARAATLTAAYGARIQPALHADLDDLATTTALAAQHDVIIHTTVGYHPASAAALVRGLAQRRAATGRDVWMVHTSGTSNLADRPFSVAGGRGVVRREFDDARDDVYALEKELERAGPYAQRETELGVVELGEELGVKTVVVMSPTIFGIGTGLFNRLSIQVPAYVKAALAYGRGVVVGDGEGVWDHVHVEDLAELYKLLVVEILERGGEHLPTGRKGIIFSTNGRHTWMEVAQGVAEALCEEGKIADKAVERIGLAEGAKLFGQHMGAEEEQRVELGLSSNSRTVSSVARKLGWAPTKGVEWWRKGFREDVKAVLGQRE</sequence>
<proteinExistence type="predicted"/>
<accession>A0ABQ0GHM0</accession>
<gene>
    <name evidence="2" type="ORF">MFIFM68171_07384</name>
</gene>
<protein>
    <submittedName>
        <fullName evidence="2">3beta-hydroxysteroid-dehydrogenase/ decarboxylase isoform 1</fullName>
    </submittedName>
</protein>
<comment type="caution">
    <text evidence="2">The sequence shown here is derived from an EMBL/GenBank/DDBJ whole genome shotgun (WGS) entry which is preliminary data.</text>
</comment>
<dbReference type="InterPro" id="IPR051783">
    <property type="entry name" value="NAD(P)-dependent_oxidoreduct"/>
</dbReference>
<reference evidence="2 3" key="1">
    <citation type="submission" date="2024-09" db="EMBL/GenBank/DDBJ databases">
        <title>Itraconazole resistance in Madurella fahalii resulting from another homologue of gene encoding cytochrome P450 14-alpha sterol demethylase (CYP51).</title>
        <authorList>
            <person name="Yoshioka I."/>
            <person name="Fahal A.H."/>
            <person name="Kaneko S."/>
            <person name="Yaguchi T."/>
        </authorList>
    </citation>
    <scope>NUCLEOTIDE SEQUENCE [LARGE SCALE GENOMIC DNA]</scope>
    <source>
        <strain evidence="2 3">IFM 68171</strain>
    </source>
</reference>
<feature type="domain" description="NAD-dependent epimerase/dehydratase" evidence="1">
    <location>
        <begin position="10"/>
        <end position="245"/>
    </location>
</feature>
<dbReference type="Gene3D" id="3.40.50.720">
    <property type="entry name" value="NAD(P)-binding Rossmann-like Domain"/>
    <property type="match status" value="1"/>
</dbReference>
<evidence type="ECO:0000313" key="2">
    <source>
        <dbReference type="EMBL" id="GAB1317174.1"/>
    </source>
</evidence>
<organism evidence="2 3">
    <name type="scientific">Madurella fahalii</name>
    <dbReference type="NCBI Taxonomy" id="1157608"/>
    <lineage>
        <taxon>Eukaryota</taxon>
        <taxon>Fungi</taxon>
        <taxon>Dikarya</taxon>
        <taxon>Ascomycota</taxon>
        <taxon>Pezizomycotina</taxon>
        <taxon>Sordariomycetes</taxon>
        <taxon>Sordariomycetidae</taxon>
        <taxon>Sordariales</taxon>
        <taxon>Sordariales incertae sedis</taxon>
        <taxon>Madurella</taxon>
    </lineage>
</organism>
<evidence type="ECO:0000313" key="3">
    <source>
        <dbReference type="Proteomes" id="UP001628179"/>
    </source>
</evidence>
<dbReference type="Pfam" id="PF01370">
    <property type="entry name" value="Epimerase"/>
    <property type="match status" value="1"/>
</dbReference>
<evidence type="ECO:0000259" key="1">
    <source>
        <dbReference type="Pfam" id="PF01370"/>
    </source>
</evidence>
<dbReference type="PANTHER" id="PTHR48079:SF6">
    <property type="entry name" value="NAD(P)-BINDING DOMAIN-CONTAINING PROTEIN-RELATED"/>
    <property type="match status" value="1"/>
</dbReference>
<dbReference type="Proteomes" id="UP001628179">
    <property type="component" value="Unassembled WGS sequence"/>
</dbReference>
<dbReference type="InterPro" id="IPR001509">
    <property type="entry name" value="Epimerase_deHydtase"/>
</dbReference>
<dbReference type="EMBL" id="BAAFSV010000004">
    <property type="protein sequence ID" value="GAB1317174.1"/>
    <property type="molecule type" value="Genomic_DNA"/>
</dbReference>
<dbReference type="PANTHER" id="PTHR48079">
    <property type="entry name" value="PROTEIN YEEZ"/>
    <property type="match status" value="1"/>
</dbReference>
<dbReference type="SUPFAM" id="SSF51735">
    <property type="entry name" value="NAD(P)-binding Rossmann-fold domains"/>
    <property type="match status" value="1"/>
</dbReference>
<name>A0ABQ0GHM0_9PEZI</name>
<dbReference type="GeneID" id="98178127"/>
<dbReference type="RefSeq" id="XP_070918905.1">
    <property type="nucleotide sequence ID" value="XM_071062804.1"/>
</dbReference>
<keyword evidence="3" id="KW-1185">Reference proteome</keyword>
<dbReference type="InterPro" id="IPR036291">
    <property type="entry name" value="NAD(P)-bd_dom_sf"/>
</dbReference>